<dbReference type="eggNOG" id="COG1309">
    <property type="taxonomic scope" value="Bacteria"/>
</dbReference>
<reference evidence="2 3" key="1">
    <citation type="journal article" date="2012" name="J. Bacteriol.">
        <title>Genome sequence of Mycobacterium hassiacum DSM 44199, a rare source of heat-stable mycobacterial proteins.</title>
        <authorList>
            <person name="Tiago I."/>
            <person name="Maranha A."/>
            <person name="Mendes V."/>
            <person name="Alarico S."/>
            <person name="Moynihan P.J."/>
            <person name="Clarke A.J."/>
            <person name="Macedo-Ribeiro S."/>
            <person name="Pereira P.J."/>
            <person name="Empadinhas N."/>
        </authorList>
    </citation>
    <scope>NUCLEOTIDE SEQUENCE [LARGE SCALE GENOMIC DNA]</scope>
    <source>
        <strain evidence="3">DSM 44199 / CIP 105218 / JCM 12690 / 3849</strain>
    </source>
</reference>
<dbReference type="PROSITE" id="PS50977">
    <property type="entry name" value="HTH_TETR_2"/>
    <property type="match status" value="1"/>
</dbReference>
<accession>K5BH97</accession>
<proteinExistence type="predicted"/>
<protein>
    <submittedName>
        <fullName evidence="2">Bacterial regulatory s, tetR family protein</fullName>
    </submittedName>
</protein>
<sequence length="187" mass="20475">MDAARELFIECGTNFTIDDLVARSGISRATVFRRFGTKESVIQRTFQREIRDGIVQIVTAAAERPTATERAVELITSLLLVAVRHPILRHLAGTTPPSLSLLGASGDPSPLTMVGQIMNDALLLASAEVGRPLPLPVDQTVDILIHTIAGYTYFPYGTLADTDEEHLRAAIERFVRRLLPDVDPSRS</sequence>
<dbReference type="Pfam" id="PF00440">
    <property type="entry name" value="TetR_N"/>
    <property type="match status" value="1"/>
</dbReference>
<comment type="caution">
    <text evidence="2">The sequence shown here is derived from an EMBL/GenBank/DDBJ whole genome shotgun (WGS) entry which is preliminary data.</text>
</comment>
<dbReference type="InterPro" id="IPR009057">
    <property type="entry name" value="Homeodomain-like_sf"/>
</dbReference>
<keyword evidence="3" id="KW-1185">Reference proteome</keyword>
<organism evidence="2 3">
    <name type="scientific">Mycolicibacterium hassiacum (strain DSM 44199 / CIP 105218 / JCM 12690 / 3849)</name>
    <name type="common">Mycobacterium hassiacum</name>
    <dbReference type="NCBI Taxonomy" id="1122247"/>
    <lineage>
        <taxon>Bacteria</taxon>
        <taxon>Bacillati</taxon>
        <taxon>Actinomycetota</taxon>
        <taxon>Actinomycetes</taxon>
        <taxon>Mycobacteriales</taxon>
        <taxon>Mycobacteriaceae</taxon>
        <taxon>Mycolicibacterium</taxon>
    </lineage>
</organism>
<dbReference type="Gene3D" id="1.10.357.10">
    <property type="entry name" value="Tetracycline Repressor, domain 2"/>
    <property type="match status" value="1"/>
</dbReference>
<name>K5BH97_MYCHD</name>
<dbReference type="SUPFAM" id="SSF46689">
    <property type="entry name" value="Homeodomain-like"/>
    <property type="match status" value="1"/>
</dbReference>
<evidence type="ECO:0000256" key="1">
    <source>
        <dbReference type="ARBA" id="ARBA00023125"/>
    </source>
</evidence>
<evidence type="ECO:0000313" key="2">
    <source>
        <dbReference type="EMBL" id="EKF25492.1"/>
    </source>
</evidence>
<dbReference type="GO" id="GO:0003677">
    <property type="term" value="F:DNA binding"/>
    <property type="evidence" value="ECO:0007669"/>
    <property type="project" value="UniProtKB-UniRule"/>
</dbReference>
<dbReference type="AlphaFoldDB" id="K5BH97"/>
<gene>
    <name evidence="2" type="ORF">C731_0451</name>
</gene>
<dbReference type="InterPro" id="IPR001647">
    <property type="entry name" value="HTH_TetR"/>
</dbReference>
<keyword evidence="1" id="KW-0238">DNA-binding</keyword>
<dbReference type="PATRIC" id="fig|1122247.3.peg.431"/>
<evidence type="ECO:0000313" key="3">
    <source>
        <dbReference type="Proteomes" id="UP000006265"/>
    </source>
</evidence>
<dbReference type="EMBL" id="AMRA01000013">
    <property type="protein sequence ID" value="EKF25492.1"/>
    <property type="molecule type" value="Genomic_DNA"/>
</dbReference>
<dbReference type="OrthoDB" id="6077212at2"/>
<dbReference type="Proteomes" id="UP000006265">
    <property type="component" value="Unassembled WGS sequence"/>
</dbReference>
<dbReference type="STRING" id="1122247.GCA_000379865_02608"/>